<sequence>MTTYRYNKTLSKRNMWIGETLFLYYRVFFYYLYSGKGIDAYRTSGIDRRILIHIYSLVLTIRLFSFRHYRAKSYGEDLRANLHLRANLRNVIVPFTIIPLSIFCFNKFICLFFLIFIYPLWALIGSIYLSIYDTKNSQTINQYFYEQLLKPNYWFATWRMNCTIVAYHSYKKWEQTKQQYSMEDKGRFLIQGKKLNIPVTPILEIPRIMIKHKSIEGGMGINVYDNFAINDGDWIIQKVFSNSDFIQNLVTSNAPLSTVRIITSRDSSSSVIKVKTMVFRAGRFQQKTDHNAIFYNIDFNSSHCLSSGTTNRHWYQSGLKSFDTKSMWQGQNYSIHPDSYQQLEGIKWPNVNEMIQCVSHAHEILCPDIPIIGWDVAWTNENNQLMLLELNISCNFFNGHFDTKDYTNFCYDWFHTLDI</sequence>
<dbReference type="Proteomes" id="UP000663845">
    <property type="component" value="Unassembled WGS sequence"/>
</dbReference>
<feature type="transmembrane region" description="Helical" evidence="1">
    <location>
        <begin position="21"/>
        <end position="38"/>
    </location>
</feature>
<accession>A0A815E7L6</accession>
<feature type="transmembrane region" description="Helical" evidence="1">
    <location>
        <begin position="87"/>
        <end position="105"/>
    </location>
</feature>
<dbReference type="InterPro" id="IPR039523">
    <property type="entry name" value="RimK-rel_E_lig_ATP-grasp"/>
</dbReference>
<dbReference type="AlphaFoldDB" id="A0A815E7L6"/>
<evidence type="ECO:0000313" key="3">
    <source>
        <dbReference type="EMBL" id="CAF1307619.1"/>
    </source>
</evidence>
<protein>
    <recommendedName>
        <fullName evidence="2">Alpha-L-glutamate ligase-related protein ATP-grasp domain-containing protein</fullName>
    </recommendedName>
</protein>
<dbReference type="EMBL" id="CAJNOG010000591">
    <property type="protein sequence ID" value="CAF1307619.1"/>
    <property type="molecule type" value="Genomic_DNA"/>
</dbReference>
<gene>
    <name evidence="3" type="ORF">JYZ213_LOCUS32671</name>
</gene>
<feature type="transmembrane region" description="Helical" evidence="1">
    <location>
        <begin position="111"/>
        <end position="131"/>
    </location>
</feature>
<reference evidence="3" key="1">
    <citation type="submission" date="2021-02" db="EMBL/GenBank/DDBJ databases">
        <authorList>
            <person name="Nowell W R."/>
        </authorList>
    </citation>
    <scope>NUCLEOTIDE SEQUENCE</scope>
</reference>
<organism evidence="3 4">
    <name type="scientific">Adineta steineri</name>
    <dbReference type="NCBI Taxonomy" id="433720"/>
    <lineage>
        <taxon>Eukaryota</taxon>
        <taxon>Metazoa</taxon>
        <taxon>Spiralia</taxon>
        <taxon>Gnathifera</taxon>
        <taxon>Rotifera</taxon>
        <taxon>Eurotatoria</taxon>
        <taxon>Bdelloidea</taxon>
        <taxon>Adinetida</taxon>
        <taxon>Adinetidae</taxon>
        <taxon>Adineta</taxon>
    </lineage>
</organism>
<keyword evidence="1" id="KW-0812">Transmembrane</keyword>
<keyword evidence="1" id="KW-0472">Membrane</keyword>
<proteinExistence type="predicted"/>
<evidence type="ECO:0000259" key="2">
    <source>
        <dbReference type="Pfam" id="PF14397"/>
    </source>
</evidence>
<evidence type="ECO:0000256" key="1">
    <source>
        <dbReference type="SAM" id="Phobius"/>
    </source>
</evidence>
<dbReference type="Pfam" id="PF14397">
    <property type="entry name" value="ATPgrasp_ST"/>
    <property type="match status" value="1"/>
</dbReference>
<name>A0A815E7L6_9BILA</name>
<keyword evidence="1" id="KW-1133">Transmembrane helix</keyword>
<feature type="transmembrane region" description="Helical" evidence="1">
    <location>
        <begin position="50"/>
        <end position="66"/>
    </location>
</feature>
<comment type="caution">
    <text evidence="3">The sequence shown here is derived from an EMBL/GenBank/DDBJ whole genome shotgun (WGS) entry which is preliminary data.</text>
</comment>
<feature type="domain" description="Alpha-L-glutamate ligase-related protein ATP-grasp" evidence="2">
    <location>
        <begin position="234"/>
        <end position="392"/>
    </location>
</feature>
<evidence type="ECO:0000313" key="4">
    <source>
        <dbReference type="Proteomes" id="UP000663845"/>
    </source>
</evidence>